<dbReference type="EMBL" id="JADGIZ020000020">
    <property type="protein sequence ID" value="KAL2915904.1"/>
    <property type="molecule type" value="Genomic_DNA"/>
</dbReference>
<organism evidence="1 2">
    <name type="scientific">Polyrhizophydium stewartii</name>
    <dbReference type="NCBI Taxonomy" id="2732419"/>
    <lineage>
        <taxon>Eukaryota</taxon>
        <taxon>Fungi</taxon>
        <taxon>Fungi incertae sedis</taxon>
        <taxon>Chytridiomycota</taxon>
        <taxon>Chytridiomycota incertae sedis</taxon>
        <taxon>Chytridiomycetes</taxon>
        <taxon>Rhizophydiales</taxon>
        <taxon>Rhizophydiales incertae sedis</taxon>
        <taxon>Polyrhizophydium</taxon>
    </lineage>
</organism>
<evidence type="ECO:0000313" key="1">
    <source>
        <dbReference type="EMBL" id="KAL2915904.1"/>
    </source>
</evidence>
<dbReference type="InterPro" id="IPR052050">
    <property type="entry name" value="SecEffector_AnkRepeat"/>
</dbReference>
<reference evidence="1 2" key="1">
    <citation type="submission" date="2023-09" db="EMBL/GenBank/DDBJ databases">
        <title>Pangenome analysis of Batrachochytrium dendrobatidis and related Chytrids.</title>
        <authorList>
            <person name="Yacoub M.N."/>
            <person name="Stajich J.E."/>
            <person name="James T.Y."/>
        </authorList>
    </citation>
    <scope>NUCLEOTIDE SEQUENCE [LARGE SCALE GENOMIC DNA]</scope>
    <source>
        <strain evidence="1 2">JEL0888</strain>
    </source>
</reference>
<dbReference type="Gene3D" id="1.25.40.20">
    <property type="entry name" value="Ankyrin repeat-containing domain"/>
    <property type="match status" value="1"/>
</dbReference>
<sequence>MSLVWPMFTLGRSHALSHSPPDAPLPTGASHFDRLPPELRDRCWIPTMVANFVRTEYTEFIEWMHVRCPGSVTPRALDLAVECGAGNSVSFLLDDIKDIDWDRTRALDPSEQHGCHQIITMIDKHMGGDELEWRMKSSCSATCDRLPPAARPADAAALEAPAAAPPTTPVPDRRTDAFRLDATNEWDRMPAEIQNKILDAAGPFTEFVNGLLLAVELRGRPKKCEQVWQDAIDVDWQGDRSKLRFSSDMFSRVAIRRGWTDMLDFDDPEVIAVAAASEGAVSLVQDMIDVRKVVTPSAKLVMAAAMHGQLAVSQFLHERTADQDWDTVTSEHAATSGNLDLVVWLCETRPACLDGFVFHGAALGGHMHVARWLAEHTDIVCAWTSFSTASYRSNLEMLKFLYERFPDVLDSLEPNSRFVSDDIRVLEWLEEHDRLDLEEVTNHIGGKGNIRTLEWIMARHEILFNEWSLFSAHVESQNALLKWAYNRGVPFTRHSANWCVFARNTEIMQWIISRDRDVIPLLVAETQNHSYQHLREWWRVRHGILIDE</sequence>
<comment type="caution">
    <text evidence="1">The sequence shown here is derived from an EMBL/GenBank/DDBJ whole genome shotgun (WGS) entry which is preliminary data.</text>
</comment>
<keyword evidence="2" id="KW-1185">Reference proteome</keyword>
<dbReference type="SUPFAM" id="SSF140860">
    <property type="entry name" value="Pseudo ankyrin repeat-like"/>
    <property type="match status" value="1"/>
</dbReference>
<dbReference type="SUPFAM" id="SSF48403">
    <property type="entry name" value="Ankyrin repeat"/>
    <property type="match status" value="1"/>
</dbReference>
<dbReference type="PANTHER" id="PTHR46586:SF3">
    <property type="entry name" value="ANKYRIN REPEAT-CONTAINING PROTEIN"/>
    <property type="match status" value="1"/>
</dbReference>
<dbReference type="InterPro" id="IPR036770">
    <property type="entry name" value="Ankyrin_rpt-contain_sf"/>
</dbReference>
<proteinExistence type="predicted"/>
<evidence type="ECO:0008006" key="3">
    <source>
        <dbReference type="Google" id="ProtNLM"/>
    </source>
</evidence>
<dbReference type="Proteomes" id="UP001527925">
    <property type="component" value="Unassembled WGS sequence"/>
</dbReference>
<accession>A0ABR4N8Y2</accession>
<evidence type="ECO:0000313" key="2">
    <source>
        <dbReference type="Proteomes" id="UP001527925"/>
    </source>
</evidence>
<name>A0ABR4N8Y2_9FUNG</name>
<gene>
    <name evidence="1" type="ORF">HK105_204607</name>
</gene>
<protein>
    <recommendedName>
        <fullName evidence="3">Ankyrin repeat protein</fullName>
    </recommendedName>
</protein>
<dbReference type="PANTHER" id="PTHR46586">
    <property type="entry name" value="ANKYRIN REPEAT-CONTAINING PROTEIN"/>
    <property type="match status" value="1"/>
</dbReference>